<dbReference type="Proteomes" id="UP001151760">
    <property type="component" value="Unassembled WGS sequence"/>
</dbReference>
<organism evidence="2 3">
    <name type="scientific">Tanacetum coccineum</name>
    <dbReference type="NCBI Taxonomy" id="301880"/>
    <lineage>
        <taxon>Eukaryota</taxon>
        <taxon>Viridiplantae</taxon>
        <taxon>Streptophyta</taxon>
        <taxon>Embryophyta</taxon>
        <taxon>Tracheophyta</taxon>
        <taxon>Spermatophyta</taxon>
        <taxon>Magnoliopsida</taxon>
        <taxon>eudicotyledons</taxon>
        <taxon>Gunneridae</taxon>
        <taxon>Pentapetalae</taxon>
        <taxon>asterids</taxon>
        <taxon>campanulids</taxon>
        <taxon>Asterales</taxon>
        <taxon>Asteraceae</taxon>
        <taxon>Asteroideae</taxon>
        <taxon>Anthemideae</taxon>
        <taxon>Anthemidinae</taxon>
        <taxon>Tanacetum</taxon>
    </lineage>
</organism>
<gene>
    <name evidence="2" type="ORF">Tco_1015572</name>
</gene>
<keyword evidence="2" id="KW-0548">Nucleotidyltransferase</keyword>
<reference evidence="2" key="2">
    <citation type="submission" date="2022-01" db="EMBL/GenBank/DDBJ databases">
        <authorList>
            <person name="Yamashiro T."/>
            <person name="Shiraishi A."/>
            <person name="Satake H."/>
            <person name="Nakayama K."/>
        </authorList>
    </citation>
    <scope>NUCLEOTIDE SEQUENCE</scope>
</reference>
<comment type="caution">
    <text evidence="2">The sequence shown here is derived from an EMBL/GenBank/DDBJ whole genome shotgun (WGS) entry which is preliminary data.</text>
</comment>
<dbReference type="InterPro" id="IPR026960">
    <property type="entry name" value="RVT-Znf"/>
</dbReference>
<keyword evidence="3" id="KW-1185">Reference proteome</keyword>
<evidence type="ECO:0000313" key="3">
    <source>
        <dbReference type="Proteomes" id="UP001151760"/>
    </source>
</evidence>
<protein>
    <submittedName>
        <fullName evidence="2">Reverse transcriptase domain, reverse transcriptase zinc-binding domain protein</fullName>
    </submittedName>
</protein>
<keyword evidence="2" id="KW-0695">RNA-directed DNA polymerase</keyword>
<dbReference type="EMBL" id="BQNB010017513">
    <property type="protein sequence ID" value="GJT64092.1"/>
    <property type="molecule type" value="Genomic_DNA"/>
</dbReference>
<feature type="domain" description="Reverse transcriptase zinc-binding" evidence="1">
    <location>
        <begin position="68"/>
        <end position="143"/>
    </location>
</feature>
<evidence type="ECO:0000259" key="1">
    <source>
        <dbReference type="Pfam" id="PF13966"/>
    </source>
</evidence>
<dbReference type="GO" id="GO:0003964">
    <property type="term" value="F:RNA-directed DNA polymerase activity"/>
    <property type="evidence" value="ECO:0007669"/>
    <property type="project" value="UniProtKB-KW"/>
</dbReference>
<dbReference type="Pfam" id="PF13966">
    <property type="entry name" value="zf-RVT"/>
    <property type="match status" value="1"/>
</dbReference>
<accession>A0ABQ5FN16</accession>
<reference evidence="2" key="1">
    <citation type="journal article" date="2022" name="Int. J. Mol. Sci.">
        <title>Draft Genome of Tanacetum Coccineum: Genomic Comparison of Closely Related Tanacetum-Family Plants.</title>
        <authorList>
            <person name="Yamashiro T."/>
            <person name="Shiraishi A."/>
            <person name="Nakayama K."/>
            <person name="Satake H."/>
        </authorList>
    </citation>
    <scope>NUCLEOTIDE SEQUENCE</scope>
</reference>
<proteinExistence type="predicted"/>
<evidence type="ECO:0000313" key="2">
    <source>
        <dbReference type="EMBL" id="GJT64092.1"/>
    </source>
</evidence>
<name>A0ABQ5FN16_9ASTR</name>
<keyword evidence="2" id="KW-0808">Transferase</keyword>
<sequence length="268" mass="30994">MLTVRDITRFRFGLSDSVSDLISNGNWRWPSDWLDKNLALSSIPVPNLSADCEDVLLWRNVEGNLRHFLVACAWDSLRARADVVDWFHVVWFPQCIPRHAFHMWLVSKQKLKTQDRLRQWDVGPNTDLNLLRCTLCDVVPDSHPNFFLMFFFYDGLAPDSWSFWHGSDPPPFEAISAYLIPTSKGKSVVNIISRLLLGVASYYIWIESNSRLFKKKASTVPQIVQVITSMVRLKLVSFKFKKVSARSRPLLDQWKILSHCMVHKGSSR</sequence>